<evidence type="ECO:0000313" key="5">
    <source>
        <dbReference type="Proteomes" id="UP001519272"/>
    </source>
</evidence>
<dbReference type="EMBL" id="JAGGKG010000024">
    <property type="protein sequence ID" value="MBP1907283.1"/>
    <property type="molecule type" value="Genomic_DNA"/>
</dbReference>
<dbReference type="SMART" id="SM00382">
    <property type="entry name" value="AAA"/>
    <property type="match status" value="1"/>
</dbReference>
<accession>A0ABS4FXI1</accession>
<dbReference type="Pfam" id="PF00005">
    <property type="entry name" value="ABC_tran"/>
    <property type="match status" value="1"/>
</dbReference>
<keyword evidence="2 4" id="KW-0067">ATP-binding</keyword>
<dbReference type="RefSeq" id="WP_210090865.1">
    <property type="nucleotide sequence ID" value="NZ_JAGGKG010000024.1"/>
</dbReference>
<evidence type="ECO:0000256" key="2">
    <source>
        <dbReference type="ARBA" id="ARBA00022840"/>
    </source>
</evidence>
<feature type="domain" description="ABC transporter" evidence="3">
    <location>
        <begin position="6"/>
        <end position="245"/>
    </location>
</feature>
<dbReference type="PROSITE" id="PS00211">
    <property type="entry name" value="ABC_TRANSPORTER_1"/>
    <property type="match status" value="1"/>
</dbReference>
<evidence type="ECO:0000256" key="1">
    <source>
        <dbReference type="ARBA" id="ARBA00022741"/>
    </source>
</evidence>
<dbReference type="InterPro" id="IPR017871">
    <property type="entry name" value="ABC_transporter-like_CS"/>
</dbReference>
<organism evidence="4 5">
    <name type="scientific">Paenibacillus turicensis</name>
    <dbReference type="NCBI Taxonomy" id="160487"/>
    <lineage>
        <taxon>Bacteria</taxon>
        <taxon>Bacillati</taxon>
        <taxon>Bacillota</taxon>
        <taxon>Bacilli</taxon>
        <taxon>Bacillales</taxon>
        <taxon>Paenibacillaceae</taxon>
        <taxon>Paenibacillus</taxon>
    </lineage>
</organism>
<keyword evidence="5" id="KW-1185">Reference proteome</keyword>
<keyword evidence="1" id="KW-0547">Nucleotide-binding</keyword>
<dbReference type="Gene3D" id="3.40.50.300">
    <property type="entry name" value="P-loop containing nucleotide triphosphate hydrolases"/>
    <property type="match status" value="1"/>
</dbReference>
<dbReference type="Proteomes" id="UP001519272">
    <property type="component" value="Unassembled WGS sequence"/>
</dbReference>
<dbReference type="PANTHER" id="PTHR43158">
    <property type="entry name" value="SKFA PEPTIDE EXPORT ATP-BINDING PROTEIN SKFE"/>
    <property type="match status" value="1"/>
</dbReference>
<proteinExistence type="predicted"/>
<reference evidence="4 5" key="1">
    <citation type="submission" date="2021-03" db="EMBL/GenBank/DDBJ databases">
        <title>Genomic Encyclopedia of Type Strains, Phase IV (KMG-IV): sequencing the most valuable type-strain genomes for metagenomic binning, comparative biology and taxonomic classification.</title>
        <authorList>
            <person name="Goeker M."/>
        </authorList>
    </citation>
    <scope>NUCLEOTIDE SEQUENCE [LARGE SCALE GENOMIC DNA]</scope>
    <source>
        <strain evidence="4 5">DSM 14349</strain>
    </source>
</reference>
<evidence type="ECO:0000313" key="4">
    <source>
        <dbReference type="EMBL" id="MBP1907283.1"/>
    </source>
</evidence>
<gene>
    <name evidence="4" type="ORF">J2Z32_003958</name>
</gene>
<protein>
    <submittedName>
        <fullName evidence="4">Iron complex transport system ATP-binding protein</fullName>
    </submittedName>
</protein>
<dbReference type="InterPro" id="IPR027417">
    <property type="entry name" value="P-loop_NTPase"/>
</dbReference>
<comment type="caution">
    <text evidence="4">The sequence shown here is derived from an EMBL/GenBank/DDBJ whole genome shotgun (WGS) entry which is preliminary data.</text>
</comment>
<dbReference type="GO" id="GO:0005524">
    <property type="term" value="F:ATP binding"/>
    <property type="evidence" value="ECO:0007669"/>
    <property type="project" value="UniProtKB-KW"/>
</dbReference>
<dbReference type="SUPFAM" id="SSF52540">
    <property type="entry name" value="P-loop containing nucleoside triphosphate hydrolases"/>
    <property type="match status" value="1"/>
</dbReference>
<name>A0ABS4FXI1_9BACL</name>
<dbReference type="PROSITE" id="PS50893">
    <property type="entry name" value="ABC_TRANSPORTER_2"/>
    <property type="match status" value="1"/>
</dbReference>
<dbReference type="InterPro" id="IPR003593">
    <property type="entry name" value="AAA+_ATPase"/>
</dbReference>
<evidence type="ECO:0000259" key="3">
    <source>
        <dbReference type="PROSITE" id="PS50893"/>
    </source>
</evidence>
<sequence>MTTPIFEMSNISWVRDGKKVLTNVNWKMNQGEHWALFGLNGSGKTTLLNMLNGYIWPTTGEISVFGHKFGQIDLRELRKSIGWVSSSFQEKLHRSQKSQELVVSGKYATIGLYQSPAEEDYERADKLMRQLGVYHVKDRTYATCSQGEQQKLLIARALMASPKLLILDEAANGLDFISKEGLLDSIAELATSEQAPHLLYVTHHTEEILPIFTHTLLLRRGEVFGSGETKQVFNDEQLSQFFEMPVAVNWNDDRVWLRRK</sequence>
<dbReference type="InterPro" id="IPR003439">
    <property type="entry name" value="ABC_transporter-like_ATP-bd"/>
</dbReference>
<dbReference type="PANTHER" id="PTHR43158:SF2">
    <property type="entry name" value="SKFA PEPTIDE EXPORT ATP-BINDING PROTEIN SKFE"/>
    <property type="match status" value="1"/>
</dbReference>